<evidence type="ECO:0000256" key="1">
    <source>
        <dbReference type="ARBA" id="ARBA00004651"/>
    </source>
</evidence>
<gene>
    <name evidence="8" type="ORF">GCM10010994_01340</name>
</gene>
<evidence type="ECO:0000259" key="7">
    <source>
        <dbReference type="Pfam" id="PF09335"/>
    </source>
</evidence>
<evidence type="ECO:0000256" key="6">
    <source>
        <dbReference type="SAM" id="Phobius"/>
    </source>
</evidence>
<dbReference type="PANTHER" id="PTHR42709">
    <property type="entry name" value="ALKALINE PHOSPHATASE LIKE PROTEIN"/>
    <property type="match status" value="1"/>
</dbReference>
<sequence>MTGHTQLAPWLHEYIQHYGAWAVAVAIFLDSLGVPAPGEIMLIAGAGLASQGQLDPTALLVGAWCAAVLGDNVGYVIGRSLGAEAIVRFGARVGITAGHYAWAVERFRRWGPAVVAAARFVVVLRQINGLVAGSLRMPWAVFVAFNAIGALLWVGFWGSVVLAVGAHRHELSRFVHEPLLMLGVAIVVALGVGAVRYLRGRHSRREAAPATHDVADGAPGDGGPSV</sequence>
<dbReference type="EMBL" id="BMGG01000001">
    <property type="protein sequence ID" value="GGC45953.1"/>
    <property type="molecule type" value="Genomic_DNA"/>
</dbReference>
<keyword evidence="3 6" id="KW-0812">Transmembrane</keyword>
<organism evidence="8 9">
    <name type="scientific">Chelatococcus reniformis</name>
    <dbReference type="NCBI Taxonomy" id="1494448"/>
    <lineage>
        <taxon>Bacteria</taxon>
        <taxon>Pseudomonadati</taxon>
        <taxon>Pseudomonadota</taxon>
        <taxon>Alphaproteobacteria</taxon>
        <taxon>Hyphomicrobiales</taxon>
        <taxon>Chelatococcaceae</taxon>
        <taxon>Chelatococcus</taxon>
    </lineage>
</organism>
<evidence type="ECO:0000256" key="2">
    <source>
        <dbReference type="ARBA" id="ARBA00022475"/>
    </source>
</evidence>
<evidence type="ECO:0000313" key="9">
    <source>
        <dbReference type="Proteomes" id="UP000637002"/>
    </source>
</evidence>
<keyword evidence="2" id="KW-1003">Cell membrane</keyword>
<keyword evidence="5 6" id="KW-0472">Membrane</keyword>
<dbReference type="Pfam" id="PF09335">
    <property type="entry name" value="VTT_dom"/>
    <property type="match status" value="1"/>
</dbReference>
<dbReference type="Proteomes" id="UP000637002">
    <property type="component" value="Unassembled WGS sequence"/>
</dbReference>
<accession>A0A916X6R0</accession>
<name>A0A916X6R0_9HYPH</name>
<proteinExistence type="predicted"/>
<dbReference type="InterPro" id="IPR051311">
    <property type="entry name" value="DedA_domain"/>
</dbReference>
<reference evidence="8" key="1">
    <citation type="journal article" date="2014" name="Int. J. Syst. Evol. Microbiol.">
        <title>Complete genome sequence of Corynebacterium casei LMG S-19264T (=DSM 44701T), isolated from a smear-ripened cheese.</title>
        <authorList>
            <consortium name="US DOE Joint Genome Institute (JGI-PGF)"/>
            <person name="Walter F."/>
            <person name="Albersmeier A."/>
            <person name="Kalinowski J."/>
            <person name="Ruckert C."/>
        </authorList>
    </citation>
    <scope>NUCLEOTIDE SEQUENCE</scope>
    <source>
        <strain evidence="8">CGMCC 1.12919</strain>
    </source>
</reference>
<comment type="subcellular location">
    <subcellularLocation>
        <location evidence="1">Cell membrane</location>
        <topology evidence="1">Multi-pass membrane protein</topology>
    </subcellularLocation>
</comment>
<dbReference type="PANTHER" id="PTHR42709:SF6">
    <property type="entry name" value="UNDECAPRENYL PHOSPHATE TRANSPORTER A"/>
    <property type="match status" value="1"/>
</dbReference>
<dbReference type="AlphaFoldDB" id="A0A916X6R0"/>
<dbReference type="GO" id="GO:0005886">
    <property type="term" value="C:plasma membrane"/>
    <property type="evidence" value="ECO:0007669"/>
    <property type="project" value="UniProtKB-SubCell"/>
</dbReference>
<evidence type="ECO:0000256" key="5">
    <source>
        <dbReference type="ARBA" id="ARBA00023136"/>
    </source>
</evidence>
<keyword evidence="9" id="KW-1185">Reference proteome</keyword>
<dbReference type="InterPro" id="IPR032816">
    <property type="entry name" value="VTT_dom"/>
</dbReference>
<protein>
    <submittedName>
        <fullName evidence="8">DedA family protein</fullName>
    </submittedName>
</protein>
<evidence type="ECO:0000256" key="3">
    <source>
        <dbReference type="ARBA" id="ARBA00022692"/>
    </source>
</evidence>
<dbReference type="RefSeq" id="WP_188607207.1">
    <property type="nucleotide sequence ID" value="NZ_BMGG01000001.1"/>
</dbReference>
<keyword evidence="4 6" id="KW-1133">Transmembrane helix</keyword>
<feature type="domain" description="VTT" evidence="7">
    <location>
        <begin position="37"/>
        <end position="159"/>
    </location>
</feature>
<evidence type="ECO:0000313" key="8">
    <source>
        <dbReference type="EMBL" id="GGC45953.1"/>
    </source>
</evidence>
<feature type="transmembrane region" description="Helical" evidence="6">
    <location>
        <begin position="139"/>
        <end position="166"/>
    </location>
</feature>
<feature type="transmembrane region" description="Helical" evidence="6">
    <location>
        <begin position="178"/>
        <end position="198"/>
    </location>
</feature>
<evidence type="ECO:0000256" key="4">
    <source>
        <dbReference type="ARBA" id="ARBA00022989"/>
    </source>
</evidence>
<comment type="caution">
    <text evidence="8">The sequence shown here is derived from an EMBL/GenBank/DDBJ whole genome shotgun (WGS) entry which is preliminary data.</text>
</comment>
<reference evidence="8" key="2">
    <citation type="submission" date="2020-09" db="EMBL/GenBank/DDBJ databases">
        <authorList>
            <person name="Sun Q."/>
            <person name="Zhou Y."/>
        </authorList>
    </citation>
    <scope>NUCLEOTIDE SEQUENCE</scope>
    <source>
        <strain evidence="8">CGMCC 1.12919</strain>
    </source>
</reference>